<dbReference type="STRING" id="1121015.GCA_000420545_02303"/>
<comment type="caution">
    <text evidence="1">The sequence shown here is derived from an EMBL/GenBank/DDBJ whole genome shotgun (WGS) entry which is preliminary data.</text>
</comment>
<proteinExistence type="predicted"/>
<evidence type="ECO:0000313" key="1">
    <source>
        <dbReference type="EMBL" id="KFN42865.1"/>
    </source>
</evidence>
<dbReference type="AlphaFoldDB" id="A0A091BEQ1"/>
<dbReference type="eggNOG" id="ENOG5033G19">
    <property type="taxonomic scope" value="Bacteria"/>
</dbReference>
<dbReference type="EMBL" id="AVCI01000007">
    <property type="protein sequence ID" value="KFN42865.1"/>
    <property type="molecule type" value="Genomic_DNA"/>
</dbReference>
<name>A0A091BEQ1_9GAMM</name>
<dbReference type="Proteomes" id="UP000029385">
    <property type="component" value="Unassembled WGS sequence"/>
</dbReference>
<sequence>MRHHPVDTLESLLRRGKSLQQFIGGVSSSGETGVRWIELRPVFNGIQLWVFEAEDVGTADHTDIYSFPALFGKPASFAAATLATEAEAIRYAKTQFAASPNYWVDPGMAQPDYIDFMKAGRPIPWGR</sequence>
<protein>
    <submittedName>
        <fullName evidence="1">Uncharacterized protein</fullName>
    </submittedName>
</protein>
<organism evidence="1 2">
    <name type="scientific">Arenimonas oryziterrae DSM 21050 = YC6267</name>
    <dbReference type="NCBI Taxonomy" id="1121015"/>
    <lineage>
        <taxon>Bacteria</taxon>
        <taxon>Pseudomonadati</taxon>
        <taxon>Pseudomonadota</taxon>
        <taxon>Gammaproteobacteria</taxon>
        <taxon>Lysobacterales</taxon>
        <taxon>Lysobacteraceae</taxon>
        <taxon>Arenimonas</taxon>
    </lineage>
</organism>
<accession>A0A091BEQ1</accession>
<dbReference type="PATRIC" id="fig|1121015.4.peg.1894"/>
<gene>
    <name evidence="1" type="ORF">N789_12095</name>
</gene>
<dbReference type="OrthoDB" id="3298516at2"/>
<keyword evidence="2" id="KW-1185">Reference proteome</keyword>
<reference evidence="1 2" key="1">
    <citation type="submission" date="2013-09" db="EMBL/GenBank/DDBJ databases">
        <title>Genome sequencing of Arenimonas oryziterrae.</title>
        <authorList>
            <person name="Chen F."/>
            <person name="Wang G."/>
        </authorList>
    </citation>
    <scope>NUCLEOTIDE SEQUENCE [LARGE SCALE GENOMIC DNA]</scope>
    <source>
        <strain evidence="1 2">YC6267</strain>
    </source>
</reference>
<dbReference type="RefSeq" id="WP_022969906.1">
    <property type="nucleotide sequence ID" value="NZ_ATVD01000004.1"/>
</dbReference>
<evidence type="ECO:0000313" key="2">
    <source>
        <dbReference type="Proteomes" id="UP000029385"/>
    </source>
</evidence>